<proteinExistence type="predicted"/>
<keyword evidence="2" id="KW-1185">Reference proteome</keyword>
<accession>A0A850EE92</accession>
<dbReference type="AlphaFoldDB" id="A0A850EE92"/>
<gene>
    <name evidence="1" type="ORF">HPT30_04380</name>
</gene>
<comment type="caution">
    <text evidence="1">The sequence shown here is derived from an EMBL/GenBank/DDBJ whole genome shotgun (WGS) entry which is preliminary data.</text>
</comment>
<dbReference type="RefSeq" id="WP_175370259.1">
    <property type="nucleotide sequence ID" value="NZ_JABWCS010000189.1"/>
</dbReference>
<protein>
    <submittedName>
        <fullName evidence="1">Uncharacterized protein</fullName>
    </submittedName>
</protein>
<organism evidence="1 2">
    <name type="scientific">Paenibacillus agri</name>
    <dbReference type="NCBI Taxonomy" id="2744309"/>
    <lineage>
        <taxon>Bacteria</taxon>
        <taxon>Bacillati</taxon>
        <taxon>Bacillota</taxon>
        <taxon>Bacilli</taxon>
        <taxon>Bacillales</taxon>
        <taxon>Paenibacillaceae</taxon>
        <taxon>Paenibacillus</taxon>
    </lineage>
</organism>
<evidence type="ECO:0000313" key="2">
    <source>
        <dbReference type="Proteomes" id="UP000564806"/>
    </source>
</evidence>
<dbReference type="Proteomes" id="UP000564806">
    <property type="component" value="Unassembled WGS sequence"/>
</dbReference>
<dbReference type="EMBL" id="JABWCS010000189">
    <property type="protein sequence ID" value="NUU59593.1"/>
    <property type="molecule type" value="Genomic_DNA"/>
</dbReference>
<evidence type="ECO:0000313" key="1">
    <source>
        <dbReference type="EMBL" id="NUU59593.1"/>
    </source>
</evidence>
<name>A0A850EE92_9BACL</name>
<sequence>MHKRKVIQMTVLIMILALVFQAGVFAYTKVAAVQNNHDESALDSKYEEIDLKKLQSKITKVTFEQFLKEFKVQEVYQQKIEKLISEGYNVADICIAYDFLYHNYGSVSEWEELLASKASGESWDKIFIKYNKKHPEFEPRNFDSEELERLMNIQNVTPDDIMISDRLSFVSGKPFNDLINEKNTTGDWGSIFSRENILNSGSPFPRVRITSEEIHKYMQGGKLKEQQITRAFVLAQRVGEAPEIVIGKIQHGFSEELILAESYISKYGE</sequence>
<reference evidence="1" key="1">
    <citation type="submission" date="2020-06" db="EMBL/GenBank/DDBJ databases">
        <title>Paenibacillus sp. nov., isolated from soil.</title>
        <authorList>
            <person name="Seo Y.L."/>
        </authorList>
    </citation>
    <scope>NUCLEOTIDE SEQUENCE [LARGE SCALE GENOMIC DNA]</scope>
    <source>
        <strain evidence="1">JW14</strain>
    </source>
</reference>